<feature type="transmembrane region" description="Helical" evidence="1">
    <location>
        <begin position="46"/>
        <end position="63"/>
    </location>
</feature>
<keyword evidence="1" id="KW-0812">Transmembrane</keyword>
<gene>
    <name evidence="2" type="ORF">ATZ35_15085</name>
</gene>
<name>A0A0U2XED0_9ENTE</name>
<evidence type="ECO:0000256" key="1">
    <source>
        <dbReference type="SAM" id="Phobius"/>
    </source>
</evidence>
<evidence type="ECO:0000313" key="2">
    <source>
        <dbReference type="EMBL" id="ALS38424.1"/>
    </source>
</evidence>
<dbReference type="KEGG" id="erx:ATZ35_15085"/>
<keyword evidence="3" id="KW-1185">Reference proteome</keyword>
<feature type="transmembrane region" description="Helical" evidence="1">
    <location>
        <begin position="279"/>
        <end position="299"/>
    </location>
</feature>
<dbReference type="STRING" id="118060.ATZ35_15085"/>
<feature type="transmembrane region" description="Helical" evidence="1">
    <location>
        <begin position="135"/>
        <end position="155"/>
    </location>
</feature>
<dbReference type="Proteomes" id="UP000067523">
    <property type="component" value="Chromosome"/>
</dbReference>
<dbReference type="EMBL" id="CP013655">
    <property type="protein sequence ID" value="ALS38424.1"/>
    <property type="molecule type" value="Genomic_DNA"/>
</dbReference>
<protein>
    <recommendedName>
        <fullName evidence="4">Transport system permease protein</fullName>
    </recommendedName>
</protein>
<feature type="transmembrane region" description="Helical" evidence="1">
    <location>
        <begin position="306"/>
        <end position="333"/>
    </location>
</feature>
<dbReference type="Pfam" id="PF10797">
    <property type="entry name" value="YhfT"/>
    <property type="match status" value="1"/>
</dbReference>
<reference evidence="3" key="1">
    <citation type="submission" date="2015-12" db="EMBL/GenBank/DDBJ databases">
        <authorList>
            <person name="Lauer A."/>
            <person name="Humrighouse B."/>
            <person name="Loparev V."/>
            <person name="Shewmaker P.L."/>
            <person name="Whitney A.M."/>
            <person name="McLaughlin R.W."/>
        </authorList>
    </citation>
    <scope>NUCLEOTIDE SEQUENCE [LARGE SCALE GENOMIC DNA]</scope>
    <source>
        <strain evidence="3">LMG 26678</strain>
    </source>
</reference>
<dbReference type="AlphaFoldDB" id="A0A0U2XED0"/>
<evidence type="ECO:0008006" key="4">
    <source>
        <dbReference type="Google" id="ProtNLM"/>
    </source>
</evidence>
<feature type="transmembrane region" description="Helical" evidence="1">
    <location>
        <begin position="368"/>
        <end position="396"/>
    </location>
</feature>
<keyword evidence="1" id="KW-0472">Membrane</keyword>
<evidence type="ECO:0000313" key="3">
    <source>
        <dbReference type="Proteomes" id="UP000067523"/>
    </source>
</evidence>
<sequence length="435" mass="45839">MALNIVIMAALCAVTTIMANTKIAVFNDALRPIVLEYREKRVTKSALGTTALAFGIGYIVGFIPQSIASSVIIIHVVLLGTDIIGSYLPDDKKYSIWIAGAAGGVYGVVMGAGLGTIQKVFEILPYNFLDSLGQVSSVVLVAFAVFPALVVALQYGWKKGMITFSATVLAQVVTTQFGSFNLANGNTIVINANAIALLVGMIFMISYAMNDKRERTDSQAQLANIFAERVKQIKKYWYLFALSGALIALAASMSIVTESALSAPLYQEGQFNSAALTELARVVGFIPLVVTTGIATGTYSPAGIKMVFVIGSIGAAMGQPLLAFVAGGIWMSIEVLLLTKFSVLLDRFPGMRDAGDNIRTAITKVLEIALLVGGVIAATAIAPAWGGLFVVGLYVLNGTFKKKMVDLAIGPVGALLVGVISNILVLLNLMTPPGL</sequence>
<proteinExistence type="predicted"/>
<keyword evidence="1" id="KW-1133">Transmembrane helix</keyword>
<feature type="transmembrane region" description="Helical" evidence="1">
    <location>
        <begin position="236"/>
        <end position="256"/>
    </location>
</feature>
<dbReference type="RefSeq" id="WP_208927982.1">
    <property type="nucleotide sequence ID" value="NZ_CP013655.1"/>
</dbReference>
<organism evidence="2 3">
    <name type="scientific">Enterococcus rotai</name>
    <dbReference type="NCBI Taxonomy" id="118060"/>
    <lineage>
        <taxon>Bacteria</taxon>
        <taxon>Bacillati</taxon>
        <taxon>Bacillota</taxon>
        <taxon>Bacilli</taxon>
        <taxon>Lactobacillales</taxon>
        <taxon>Enterococcaceae</taxon>
        <taxon>Enterococcus</taxon>
    </lineage>
</organism>
<feature type="transmembrane region" description="Helical" evidence="1">
    <location>
        <begin position="95"/>
        <end position="115"/>
    </location>
</feature>
<feature type="transmembrane region" description="Helical" evidence="1">
    <location>
        <begin position="162"/>
        <end position="182"/>
    </location>
</feature>
<dbReference type="InterPro" id="IPR019733">
    <property type="entry name" value="Uncharacterised_YhfT"/>
</dbReference>
<feature type="transmembrane region" description="Helical" evidence="1">
    <location>
        <begin position="6"/>
        <end position="25"/>
    </location>
</feature>
<accession>A0A0U2XED0</accession>
<feature type="transmembrane region" description="Helical" evidence="1">
    <location>
        <begin position="69"/>
        <end position="88"/>
    </location>
</feature>
<feature type="transmembrane region" description="Helical" evidence="1">
    <location>
        <begin position="408"/>
        <end position="430"/>
    </location>
</feature>
<feature type="transmembrane region" description="Helical" evidence="1">
    <location>
        <begin position="188"/>
        <end position="209"/>
    </location>
</feature>